<feature type="domain" description="Integrase catalytic" evidence="2">
    <location>
        <begin position="1"/>
        <end position="130"/>
    </location>
</feature>
<dbReference type="InterPro" id="IPR022048">
    <property type="entry name" value="Envelope_fusion-like"/>
</dbReference>
<comment type="caution">
    <text evidence="3">The sequence shown here is derived from an EMBL/GenBank/DDBJ whole genome shotgun (WGS) entry which is preliminary data.</text>
</comment>
<dbReference type="AlphaFoldDB" id="A0A8S3WUD8"/>
<evidence type="ECO:0000256" key="1">
    <source>
        <dbReference type="SAM" id="MobiDB-lite"/>
    </source>
</evidence>
<dbReference type="Proteomes" id="UP000691718">
    <property type="component" value="Unassembled WGS sequence"/>
</dbReference>
<dbReference type="EMBL" id="CAJQZP010000693">
    <property type="protein sequence ID" value="CAG4978220.1"/>
    <property type="molecule type" value="Genomic_DNA"/>
</dbReference>
<dbReference type="Pfam" id="PF12259">
    <property type="entry name" value="Baculo_F"/>
    <property type="match status" value="1"/>
</dbReference>
<reference evidence="3" key="1">
    <citation type="submission" date="2021-04" db="EMBL/GenBank/DDBJ databases">
        <authorList>
            <person name="Tunstrom K."/>
        </authorList>
    </citation>
    <scope>NUCLEOTIDE SEQUENCE</scope>
</reference>
<protein>
    <submittedName>
        <fullName evidence="3">(apollo) hypothetical protein</fullName>
    </submittedName>
</protein>
<dbReference type="InterPro" id="IPR001584">
    <property type="entry name" value="Integrase_cat-core"/>
</dbReference>
<name>A0A8S3WUD8_PARAO</name>
<sequence>MCARRGTPLHVYSDNGTNFVGASRVLQREYKQALQTINTDILENISQLGVTWHFNVAAWSSAGGIWEAAVKSLKHHLKRVVGHQKLTFEEYSTLLTQIEACLNSRPLCSLTENPEDIDYLSPGHFLIGGPILSEPLSDINIENVKTRWQLTEKIYKEFWKRWSAEYLHTLQTRSKWHIPQKNIELDSIVVMKEDNLPPSNWALAKVIDVHPGKDGYVRAVTLKTKHGVLKRPITKLCPLPVLPDQDEKPLRADSDPGATGHTSKRSRSKPNYLICLLLLIIAIISPSMQQTYKITQLESTKALYFDRAADLQLIERHWIIIVYYNMSTFWKNIQKVERYLNHLYNICNEEGTCTATLAQFRHELDEIEHYNNMLKFAPHSRARRGLINGVGRLSNYLFGILDDQFAEKYSKDIKLIHQNEVYLQKLLKNQTTIIEAENNIIQRNEYIMNKQFTRIEKQIKNFSTEVQQVKQRAINTFYFTTHVVTLDVILSNLRRIQDTLINTVTNIYHGRLDVHLLSPAQLQEQLNVISRHVQGEFLVPVNVQNIKELFKMLQVKARITEDYVIIEVKVPLLSTDTYELNRVIPIPQTRNLNSIYVIPSTDYIAFNLRKDTFMSVMENDLQLCIRYNDVNLLCPITSPLYELKVGQSICDVKMITDDSNHIVVEKQRSAPTDGLNYTLVTPGCTHAAKNARSAYYARPGWRREVCAAAALSV</sequence>
<accession>A0A8S3WUD8</accession>
<keyword evidence="4" id="KW-1185">Reference proteome</keyword>
<dbReference type="Pfam" id="PF18701">
    <property type="entry name" value="DUF5641"/>
    <property type="match status" value="1"/>
</dbReference>
<dbReference type="PROSITE" id="PS50994">
    <property type="entry name" value="INTEGRASE"/>
    <property type="match status" value="1"/>
</dbReference>
<organism evidence="3 4">
    <name type="scientific">Parnassius apollo</name>
    <name type="common">Apollo butterfly</name>
    <name type="synonym">Papilio apollo</name>
    <dbReference type="NCBI Taxonomy" id="110799"/>
    <lineage>
        <taxon>Eukaryota</taxon>
        <taxon>Metazoa</taxon>
        <taxon>Ecdysozoa</taxon>
        <taxon>Arthropoda</taxon>
        <taxon>Hexapoda</taxon>
        <taxon>Insecta</taxon>
        <taxon>Pterygota</taxon>
        <taxon>Neoptera</taxon>
        <taxon>Endopterygota</taxon>
        <taxon>Lepidoptera</taxon>
        <taxon>Glossata</taxon>
        <taxon>Ditrysia</taxon>
        <taxon>Papilionoidea</taxon>
        <taxon>Papilionidae</taxon>
        <taxon>Parnassiinae</taxon>
        <taxon>Parnassini</taxon>
        <taxon>Parnassius</taxon>
        <taxon>Parnassius</taxon>
    </lineage>
</organism>
<dbReference type="InterPro" id="IPR040676">
    <property type="entry name" value="DUF5641"/>
</dbReference>
<gene>
    <name evidence="3" type="ORF">PAPOLLO_LOCUS9585</name>
</gene>
<evidence type="ECO:0000313" key="3">
    <source>
        <dbReference type="EMBL" id="CAG4978220.1"/>
    </source>
</evidence>
<evidence type="ECO:0000259" key="2">
    <source>
        <dbReference type="PROSITE" id="PS50994"/>
    </source>
</evidence>
<evidence type="ECO:0000313" key="4">
    <source>
        <dbReference type="Proteomes" id="UP000691718"/>
    </source>
</evidence>
<dbReference type="GO" id="GO:0015074">
    <property type="term" value="P:DNA integration"/>
    <property type="evidence" value="ECO:0007669"/>
    <property type="project" value="InterPro"/>
</dbReference>
<dbReference type="PANTHER" id="PTHR47331">
    <property type="entry name" value="PHD-TYPE DOMAIN-CONTAINING PROTEIN"/>
    <property type="match status" value="1"/>
</dbReference>
<dbReference type="OrthoDB" id="5986643at2759"/>
<feature type="region of interest" description="Disordered" evidence="1">
    <location>
        <begin position="247"/>
        <end position="266"/>
    </location>
</feature>
<proteinExistence type="predicted"/>